<keyword evidence="2" id="KW-1185">Reference proteome</keyword>
<dbReference type="Proteomes" id="UP000030428">
    <property type="component" value="Unassembled WGS sequence"/>
</dbReference>
<dbReference type="AlphaFoldDB" id="A0A0A6RMV3"/>
<evidence type="ECO:0000313" key="1">
    <source>
        <dbReference type="EMBL" id="KHD05146.1"/>
    </source>
</evidence>
<proteinExistence type="predicted"/>
<name>A0A0A6RMV3_9GAMM</name>
<evidence type="ECO:0000313" key="2">
    <source>
        <dbReference type="Proteomes" id="UP000030428"/>
    </source>
</evidence>
<protein>
    <submittedName>
        <fullName evidence="1">Uncharacterized protein</fullName>
    </submittedName>
</protein>
<sequence length="143" mass="16011">MSAPEFQNQTGNQMVLVIDTCYSGTLMQKLIAPNRAIISSTGNGLAYYDRLQKQGFSRFLASGLLKGMNFFEGFQYASQKQKQMLGNLTQEPQLEDGQNGQWLRQLFLNGSFVTGDLTLAVETMPPSLRATTRDCPYRGPHFM</sequence>
<accession>A0A0A6RMV3</accession>
<organism evidence="1 2">
    <name type="scientific">Candidatus Thiomargarita nelsonii</name>
    <dbReference type="NCBI Taxonomy" id="1003181"/>
    <lineage>
        <taxon>Bacteria</taxon>
        <taxon>Pseudomonadati</taxon>
        <taxon>Pseudomonadota</taxon>
        <taxon>Gammaproteobacteria</taxon>
        <taxon>Thiotrichales</taxon>
        <taxon>Thiotrichaceae</taxon>
        <taxon>Thiomargarita</taxon>
    </lineage>
</organism>
<gene>
    <name evidence="1" type="ORF">PN36_05555</name>
</gene>
<dbReference type="EMBL" id="JSZA02000015">
    <property type="protein sequence ID" value="KHD05146.1"/>
    <property type="molecule type" value="Genomic_DNA"/>
</dbReference>
<comment type="caution">
    <text evidence="1">The sequence shown here is derived from an EMBL/GenBank/DDBJ whole genome shotgun (WGS) entry which is preliminary data.</text>
</comment>
<reference evidence="1 2" key="1">
    <citation type="journal article" date="2016" name="Front. Microbiol.">
        <title>Single-Cell (Meta-)Genomics of a Dimorphic Candidatus Thiomargarita nelsonii Reveals Genomic Plasticity.</title>
        <authorList>
            <person name="Flood B.E."/>
            <person name="Fliss P."/>
            <person name="Jones D.S."/>
            <person name="Dick G.J."/>
            <person name="Jain S."/>
            <person name="Kaster A.K."/>
            <person name="Winkel M."/>
            <person name="Mussmann M."/>
            <person name="Bailey J."/>
        </authorList>
    </citation>
    <scope>NUCLEOTIDE SEQUENCE [LARGE SCALE GENOMIC DNA]</scope>
    <source>
        <strain evidence="1">Hydrate Ridge</strain>
    </source>
</reference>